<dbReference type="EMBL" id="JUGD01000008">
    <property type="protein sequence ID" value="RAM65496.1"/>
    <property type="molecule type" value="Genomic_DNA"/>
</dbReference>
<reference evidence="1 2" key="1">
    <citation type="submission" date="2014-12" db="EMBL/GenBank/DDBJ databases">
        <title>Complete genome sequence of Herbaspirillum rubrisubalbicans Os38.</title>
        <authorList>
            <person name="Chen M."/>
            <person name="An Q."/>
        </authorList>
    </citation>
    <scope>NUCLEOTIDE SEQUENCE [LARGE SCALE GENOMIC DNA]</scope>
    <source>
        <strain evidence="1 2">Os38</strain>
    </source>
</reference>
<protein>
    <submittedName>
        <fullName evidence="1">Plasmid maintenance system killer protein</fullName>
    </submittedName>
</protein>
<keyword evidence="2" id="KW-1185">Reference proteome</keyword>
<accession>A0ABX9C4L1</accession>
<gene>
    <name evidence="1" type="ORF">RB24_07360</name>
</gene>
<dbReference type="PANTHER" id="PTHR40266">
    <property type="entry name" value="TOXIN HIGB-1"/>
    <property type="match status" value="1"/>
</dbReference>
<organism evidence="1 2">
    <name type="scientific">Herbaspirillum rubrisubalbicans</name>
    <dbReference type="NCBI Taxonomy" id="80842"/>
    <lineage>
        <taxon>Bacteria</taxon>
        <taxon>Pseudomonadati</taxon>
        <taxon>Pseudomonadota</taxon>
        <taxon>Betaproteobacteria</taxon>
        <taxon>Burkholderiales</taxon>
        <taxon>Oxalobacteraceae</taxon>
        <taxon>Herbaspirillum</taxon>
    </lineage>
</organism>
<evidence type="ECO:0000313" key="1">
    <source>
        <dbReference type="EMBL" id="RAM65496.1"/>
    </source>
</evidence>
<dbReference type="PANTHER" id="PTHR40266:SF2">
    <property type="entry name" value="TOXIN HIGB-1"/>
    <property type="match status" value="1"/>
</dbReference>
<dbReference type="InterPro" id="IPR007711">
    <property type="entry name" value="HigB-1"/>
</dbReference>
<dbReference type="Proteomes" id="UP000248631">
    <property type="component" value="Unassembled WGS sequence"/>
</dbReference>
<comment type="caution">
    <text evidence="1">The sequence shown here is derived from an EMBL/GenBank/DDBJ whole genome shotgun (WGS) entry which is preliminary data.</text>
</comment>
<proteinExistence type="predicted"/>
<evidence type="ECO:0000313" key="2">
    <source>
        <dbReference type="Proteomes" id="UP000248631"/>
    </source>
</evidence>
<sequence length="98" mass="11470">MEIEYRAHDLARLETDASFSAGYATAIVTMFRKRIQLIRAADDERQFYALRSLHFEKLQGNRAGQHSMRLNDQWRLILEFKKLSTGKVVVVIEIADYH</sequence>
<dbReference type="Pfam" id="PF05015">
    <property type="entry name" value="HigB-like_toxin"/>
    <property type="match status" value="1"/>
</dbReference>
<dbReference type="Gene3D" id="3.30.2310.20">
    <property type="entry name" value="RelE-like"/>
    <property type="match status" value="1"/>
</dbReference>
<dbReference type="InterPro" id="IPR035093">
    <property type="entry name" value="RelE/ParE_toxin_dom_sf"/>
</dbReference>
<dbReference type="SUPFAM" id="SSF143011">
    <property type="entry name" value="RelE-like"/>
    <property type="match status" value="1"/>
</dbReference>
<name>A0ABX9C4L1_9BURK</name>
<dbReference type="RefSeq" id="WP_112068117.1">
    <property type="nucleotide sequence ID" value="NZ_JUGD01000008.1"/>
</dbReference>